<evidence type="ECO:0000313" key="3">
    <source>
        <dbReference type="Proteomes" id="UP000789706"/>
    </source>
</evidence>
<proteinExistence type="predicted"/>
<dbReference type="AlphaFoldDB" id="A0A9N9FHL7"/>
<feature type="domain" description="Ubiquitin-like" evidence="1">
    <location>
        <begin position="25"/>
        <end position="73"/>
    </location>
</feature>
<dbReference type="PROSITE" id="PS50053">
    <property type="entry name" value="UBIQUITIN_2"/>
    <property type="match status" value="1"/>
</dbReference>
<dbReference type="Proteomes" id="UP000789706">
    <property type="component" value="Unassembled WGS sequence"/>
</dbReference>
<accession>A0A9N9FHL7</accession>
<organism evidence="2 3">
    <name type="scientific">Diversispora eburnea</name>
    <dbReference type="NCBI Taxonomy" id="1213867"/>
    <lineage>
        <taxon>Eukaryota</taxon>
        <taxon>Fungi</taxon>
        <taxon>Fungi incertae sedis</taxon>
        <taxon>Mucoromycota</taxon>
        <taxon>Glomeromycotina</taxon>
        <taxon>Glomeromycetes</taxon>
        <taxon>Diversisporales</taxon>
        <taxon>Diversisporaceae</taxon>
        <taxon>Diversispora</taxon>
    </lineage>
</organism>
<dbReference type="SUPFAM" id="SSF54236">
    <property type="entry name" value="Ubiquitin-like"/>
    <property type="match status" value="1"/>
</dbReference>
<dbReference type="Gene3D" id="3.10.20.90">
    <property type="entry name" value="Phosphatidylinositol 3-kinase Catalytic Subunit, Chain A, domain 1"/>
    <property type="match status" value="1"/>
</dbReference>
<dbReference type="EMBL" id="CAJVPK010000656">
    <property type="protein sequence ID" value="CAG8536775.1"/>
    <property type="molecule type" value="Genomic_DNA"/>
</dbReference>
<dbReference type="OrthoDB" id="333239at2759"/>
<evidence type="ECO:0000313" key="2">
    <source>
        <dbReference type="EMBL" id="CAG8536775.1"/>
    </source>
</evidence>
<evidence type="ECO:0000259" key="1">
    <source>
        <dbReference type="PROSITE" id="PS50053"/>
    </source>
</evidence>
<protein>
    <submittedName>
        <fullName evidence="2">673_t:CDS:1</fullName>
    </submittedName>
</protein>
<dbReference type="InterPro" id="IPR000626">
    <property type="entry name" value="Ubiquitin-like_dom"/>
</dbReference>
<reference evidence="2" key="1">
    <citation type="submission" date="2021-06" db="EMBL/GenBank/DDBJ databases">
        <authorList>
            <person name="Kallberg Y."/>
            <person name="Tangrot J."/>
            <person name="Rosling A."/>
        </authorList>
    </citation>
    <scope>NUCLEOTIDE SEQUENCE</scope>
    <source>
        <strain evidence="2">AZ414A</strain>
    </source>
</reference>
<sequence>MQNAYKHGLIEEAIEKNCITVPNMQKLDVKVKWSGKIYELELDLDDTSEVFKHQLYSLTGVEPERQKIIGKGRYKFEKFGS</sequence>
<dbReference type="Pfam" id="PF00240">
    <property type="entry name" value="ubiquitin"/>
    <property type="match status" value="1"/>
</dbReference>
<comment type="caution">
    <text evidence="2">The sequence shown here is derived from an EMBL/GenBank/DDBJ whole genome shotgun (WGS) entry which is preliminary data.</text>
</comment>
<dbReference type="InterPro" id="IPR029071">
    <property type="entry name" value="Ubiquitin-like_domsf"/>
</dbReference>
<keyword evidence="3" id="KW-1185">Reference proteome</keyword>
<name>A0A9N9FHL7_9GLOM</name>
<gene>
    <name evidence="2" type="ORF">DEBURN_LOCUS6412</name>
</gene>